<dbReference type="Proteomes" id="UP000092668">
    <property type="component" value="Unassembled WGS sequence"/>
</dbReference>
<dbReference type="RefSeq" id="WP_065289673.1">
    <property type="nucleotide sequence ID" value="NZ_LFOE01000073.1"/>
</dbReference>
<gene>
    <name evidence="1" type="ORF">ACT18_22790</name>
</gene>
<protein>
    <submittedName>
        <fullName evidence="1">Uncharacterized protein</fullName>
    </submittedName>
</protein>
<sequence length="100" mass="10315">MIKNGTRLQSQVCDTQVIVVRAADSLDELCAGGVRMVPIDAEKSTDATLDPAFADGNAMGKRYVDEAGAEILVTKAGAGTLSIGPTPLSLKEAKPLPASD</sequence>
<dbReference type="OrthoDB" id="4378118at2"/>
<accession>A0A1B8S9S6</accession>
<keyword evidence="2" id="KW-1185">Reference proteome</keyword>
<dbReference type="PATRIC" id="fig|354243.3.peg.4714"/>
<dbReference type="AlphaFoldDB" id="A0A1B8S9S6"/>
<evidence type="ECO:0000313" key="1">
    <source>
        <dbReference type="EMBL" id="OBY29474.1"/>
    </source>
</evidence>
<dbReference type="EMBL" id="LFOE01000073">
    <property type="protein sequence ID" value="OBY29474.1"/>
    <property type="molecule type" value="Genomic_DNA"/>
</dbReference>
<reference evidence="1 2" key="1">
    <citation type="submission" date="2015-06" db="EMBL/GenBank/DDBJ databases">
        <title>Genome sequence of Mycobacterium kumamotonense strain Roo.</title>
        <authorList>
            <person name="Greninger A.L."/>
            <person name="Cunningham G."/>
            <person name="Miller S."/>
        </authorList>
    </citation>
    <scope>NUCLEOTIDE SEQUENCE [LARGE SCALE GENOMIC DNA]</scope>
    <source>
        <strain evidence="1 2">Roo</strain>
    </source>
</reference>
<comment type="caution">
    <text evidence="1">The sequence shown here is derived from an EMBL/GenBank/DDBJ whole genome shotgun (WGS) entry which is preliminary data.</text>
</comment>
<proteinExistence type="predicted"/>
<name>A0A1B8S9S6_9MYCO</name>
<evidence type="ECO:0000313" key="2">
    <source>
        <dbReference type="Proteomes" id="UP000092668"/>
    </source>
</evidence>
<organism evidence="1 2">
    <name type="scientific">Mycolicibacter kumamotonensis</name>
    <dbReference type="NCBI Taxonomy" id="354243"/>
    <lineage>
        <taxon>Bacteria</taxon>
        <taxon>Bacillati</taxon>
        <taxon>Actinomycetota</taxon>
        <taxon>Actinomycetes</taxon>
        <taxon>Mycobacteriales</taxon>
        <taxon>Mycobacteriaceae</taxon>
        <taxon>Mycolicibacter</taxon>
    </lineage>
</organism>